<dbReference type="Gene3D" id="1.10.20.10">
    <property type="entry name" value="Histone, subunit A"/>
    <property type="match status" value="1"/>
</dbReference>
<dbReference type="VEuPathDB" id="FungiDB:QG37_00134"/>
<evidence type="ECO:0000256" key="3">
    <source>
        <dbReference type="ARBA" id="ARBA00023125"/>
    </source>
</evidence>
<sequence>MEDLEAQLKASVYLTVAKIVEKRASELSVSASPSFVASLVEIVYNQMVTLGTDLELFADHAGRNVIKPADMYMVVRKNESLTEALKEFEQQRSLVVNETMGNEST</sequence>
<gene>
    <name evidence="5" type="ORF">QG37_00134</name>
</gene>
<dbReference type="VEuPathDB" id="FungiDB:B9J08_003938"/>
<organism evidence="5 6">
    <name type="scientific">Candidozyma auris</name>
    <name type="common">Yeast</name>
    <name type="synonym">Candida auris</name>
    <dbReference type="NCBI Taxonomy" id="498019"/>
    <lineage>
        <taxon>Eukaryota</taxon>
        <taxon>Fungi</taxon>
        <taxon>Dikarya</taxon>
        <taxon>Ascomycota</taxon>
        <taxon>Saccharomycotina</taxon>
        <taxon>Pichiomycetes</taxon>
        <taxon>Metschnikowiaceae</taxon>
        <taxon>Candidozyma</taxon>
    </lineage>
</organism>
<dbReference type="SUPFAM" id="SSF47113">
    <property type="entry name" value="Histone-fold"/>
    <property type="match status" value="1"/>
</dbReference>
<dbReference type="PANTHER" id="PTHR22980">
    <property type="entry name" value="CORTISTATIN"/>
    <property type="match status" value="1"/>
</dbReference>
<name>A0A0L0P952_CANAR</name>
<dbReference type="InterPro" id="IPR009072">
    <property type="entry name" value="Histone-fold"/>
</dbReference>
<evidence type="ECO:0000256" key="4">
    <source>
        <dbReference type="ARBA" id="ARBA00023204"/>
    </source>
</evidence>
<dbReference type="VEuPathDB" id="FungiDB:CJI96_0002542"/>
<dbReference type="PANTHER" id="PTHR22980:SF0">
    <property type="entry name" value="CENTROMERE PROTEIN S"/>
    <property type="match status" value="1"/>
</dbReference>
<proteinExistence type="inferred from homology"/>
<evidence type="ECO:0008006" key="7">
    <source>
        <dbReference type="Google" id="ProtNLM"/>
    </source>
</evidence>
<dbReference type="AlphaFoldDB" id="A0A0L0P952"/>
<dbReference type="GO" id="GO:0006281">
    <property type="term" value="P:DNA repair"/>
    <property type="evidence" value="ECO:0007669"/>
    <property type="project" value="UniProtKB-KW"/>
</dbReference>
<dbReference type="CDD" id="cd22919">
    <property type="entry name" value="HFD_CENP-S"/>
    <property type="match status" value="1"/>
</dbReference>
<dbReference type="OMA" id="WTQIENV"/>
<dbReference type="GO" id="GO:0003677">
    <property type="term" value="F:DNA binding"/>
    <property type="evidence" value="ECO:0007669"/>
    <property type="project" value="UniProtKB-KW"/>
</dbReference>
<dbReference type="EMBL" id="LGST01000002">
    <property type="protein sequence ID" value="KNE02760.1"/>
    <property type="molecule type" value="Genomic_DNA"/>
</dbReference>
<dbReference type="GO" id="GO:0000712">
    <property type="term" value="P:resolution of meiotic recombination intermediates"/>
    <property type="evidence" value="ECO:0007669"/>
    <property type="project" value="TreeGrafter"/>
</dbReference>
<dbReference type="InterPro" id="IPR029003">
    <property type="entry name" value="CENP-S/Mhf1"/>
</dbReference>
<accession>A0A0L0P952</accession>
<comment type="similarity">
    <text evidence="1">Belongs to the TAF9 family. CENP-S/MHF1 subfamily.</text>
</comment>
<dbReference type="GO" id="GO:0003682">
    <property type="term" value="F:chromatin binding"/>
    <property type="evidence" value="ECO:0007669"/>
    <property type="project" value="TreeGrafter"/>
</dbReference>
<evidence type="ECO:0000313" key="5">
    <source>
        <dbReference type="EMBL" id="KNE02760.1"/>
    </source>
</evidence>
<dbReference type="Proteomes" id="UP000037122">
    <property type="component" value="Unassembled WGS sequence"/>
</dbReference>
<keyword evidence="3" id="KW-0238">DNA-binding</keyword>
<keyword evidence="2" id="KW-0227">DNA damage</keyword>
<reference evidence="6" key="1">
    <citation type="journal article" date="2015" name="BMC Genomics">
        <title>Draft genome of a commonly misdiagnosed multidrug resistant pathogen Candida auris.</title>
        <authorList>
            <person name="Chatterjee S."/>
            <person name="Alampalli S.V."/>
            <person name="Nageshan R.K."/>
            <person name="Chettiar S.T."/>
            <person name="Joshi S."/>
            <person name="Tatu U.S."/>
        </authorList>
    </citation>
    <scope>NUCLEOTIDE SEQUENCE [LARGE SCALE GENOMIC DNA]</scope>
    <source>
        <strain evidence="6">6684</strain>
    </source>
</reference>
<protein>
    <recommendedName>
        <fullName evidence="7">Centromere protein S</fullName>
    </recommendedName>
</protein>
<dbReference type="GO" id="GO:0071821">
    <property type="term" value="C:FANCM-MHF complex"/>
    <property type="evidence" value="ECO:0007669"/>
    <property type="project" value="InterPro"/>
</dbReference>
<evidence type="ECO:0000256" key="2">
    <source>
        <dbReference type="ARBA" id="ARBA00022763"/>
    </source>
</evidence>
<evidence type="ECO:0000256" key="1">
    <source>
        <dbReference type="ARBA" id="ARBA00006612"/>
    </source>
</evidence>
<dbReference type="VEuPathDB" id="FungiDB:CJJ07_000767"/>
<comment type="caution">
    <text evidence="5">The sequence shown here is derived from an EMBL/GenBank/DDBJ whole genome shotgun (WGS) entry which is preliminary data.</text>
</comment>
<dbReference type="Pfam" id="PF15630">
    <property type="entry name" value="CENP-S"/>
    <property type="match status" value="1"/>
</dbReference>
<dbReference type="GO" id="GO:0046982">
    <property type="term" value="F:protein heterodimerization activity"/>
    <property type="evidence" value="ECO:0007669"/>
    <property type="project" value="InterPro"/>
</dbReference>
<dbReference type="VEuPathDB" id="FungiDB:CJI97_004084"/>
<keyword evidence="4" id="KW-0234">DNA repair</keyword>
<dbReference type="GO" id="GO:0031297">
    <property type="term" value="P:replication fork processing"/>
    <property type="evidence" value="ECO:0007669"/>
    <property type="project" value="TreeGrafter"/>
</dbReference>
<evidence type="ECO:0000313" key="6">
    <source>
        <dbReference type="Proteomes" id="UP000037122"/>
    </source>
</evidence>